<evidence type="ECO:0000313" key="2">
    <source>
        <dbReference type="EMBL" id="KAK8161313.1"/>
    </source>
</evidence>
<keyword evidence="3" id="KW-1185">Reference proteome</keyword>
<dbReference type="EMBL" id="JBBWUH010000007">
    <property type="protein sequence ID" value="KAK8161313.1"/>
    <property type="molecule type" value="Genomic_DNA"/>
</dbReference>
<proteinExistence type="predicted"/>
<evidence type="ECO:0008006" key="4">
    <source>
        <dbReference type="Google" id="ProtNLM"/>
    </source>
</evidence>
<evidence type="ECO:0000313" key="3">
    <source>
        <dbReference type="Proteomes" id="UP001456524"/>
    </source>
</evidence>
<feature type="compositionally biased region" description="Low complexity" evidence="1">
    <location>
        <begin position="49"/>
        <end position="60"/>
    </location>
</feature>
<reference evidence="2 3" key="1">
    <citation type="journal article" date="2022" name="G3 (Bethesda)">
        <title>Enemy or ally: a genomic approach to elucidate the lifestyle of Phyllosticta citrichinaensis.</title>
        <authorList>
            <person name="Buijs V.A."/>
            <person name="Groenewald J.Z."/>
            <person name="Haridas S."/>
            <person name="LaButti K.M."/>
            <person name="Lipzen A."/>
            <person name="Martin F.M."/>
            <person name="Barry K."/>
            <person name="Grigoriev I.V."/>
            <person name="Crous P.W."/>
            <person name="Seidl M.F."/>
        </authorList>
    </citation>
    <scope>NUCLEOTIDE SEQUENCE [LARGE SCALE GENOMIC DNA]</scope>
    <source>
        <strain evidence="2 3">CBS 129764</strain>
    </source>
</reference>
<comment type="caution">
    <text evidence="2">The sequence shown here is derived from an EMBL/GenBank/DDBJ whole genome shotgun (WGS) entry which is preliminary data.</text>
</comment>
<sequence>MPLERPSFALTLIIFFLRAALSKGCLFTARWLALPQIRLPTPQTHKTCPSSPTSPLPQSLHNPYVPSPSIPRHHQSHHNRSTP</sequence>
<name>A0ABR1XMA1_9PEZI</name>
<feature type="region of interest" description="Disordered" evidence="1">
    <location>
        <begin position="41"/>
        <end position="83"/>
    </location>
</feature>
<protein>
    <recommendedName>
        <fullName evidence="4">Secreted protein</fullName>
    </recommendedName>
</protein>
<feature type="compositionally biased region" description="Basic residues" evidence="1">
    <location>
        <begin position="71"/>
        <end position="83"/>
    </location>
</feature>
<evidence type="ECO:0000256" key="1">
    <source>
        <dbReference type="SAM" id="MobiDB-lite"/>
    </source>
</evidence>
<dbReference type="Proteomes" id="UP001456524">
    <property type="component" value="Unassembled WGS sequence"/>
</dbReference>
<organism evidence="2 3">
    <name type="scientific">Phyllosticta citrichinensis</name>
    <dbReference type="NCBI Taxonomy" id="1130410"/>
    <lineage>
        <taxon>Eukaryota</taxon>
        <taxon>Fungi</taxon>
        <taxon>Dikarya</taxon>
        <taxon>Ascomycota</taxon>
        <taxon>Pezizomycotina</taxon>
        <taxon>Dothideomycetes</taxon>
        <taxon>Dothideomycetes incertae sedis</taxon>
        <taxon>Botryosphaeriales</taxon>
        <taxon>Phyllostictaceae</taxon>
        <taxon>Phyllosticta</taxon>
    </lineage>
</organism>
<gene>
    <name evidence="2" type="ORF">IWX90DRAFT_437393</name>
</gene>
<accession>A0ABR1XMA1</accession>